<gene>
    <name evidence="6" type="ORF">CEE37_08425</name>
</gene>
<dbReference type="Pfam" id="PF00285">
    <property type="entry name" value="Citrate_synt"/>
    <property type="match status" value="1"/>
</dbReference>
<dbReference type="InterPro" id="IPR036969">
    <property type="entry name" value="Citrate_synthase_sf"/>
</dbReference>
<evidence type="ECO:0000256" key="3">
    <source>
        <dbReference type="ARBA" id="ARBA00012972"/>
    </source>
</evidence>
<proteinExistence type="inferred from homology"/>
<keyword evidence="4 5" id="KW-0808">Transferase</keyword>
<accession>A0A532UZL8</accession>
<dbReference type="InterPro" id="IPR016143">
    <property type="entry name" value="Citrate_synth-like_sm_a-sub"/>
</dbReference>
<comment type="caution">
    <text evidence="6">The sequence shown here is derived from an EMBL/GenBank/DDBJ whole genome shotgun (WGS) entry which is preliminary data.</text>
</comment>
<evidence type="ECO:0000313" key="6">
    <source>
        <dbReference type="EMBL" id="TKJ40342.1"/>
    </source>
</evidence>
<comment type="pathway">
    <text evidence="1">Carbohydrate metabolism; tricarboxylic acid cycle; isocitrate from oxaloacetate: step 1/2.</text>
</comment>
<dbReference type="EC" id="2.3.3.16" evidence="3"/>
<reference evidence="6 7" key="1">
    <citation type="submission" date="2017-06" db="EMBL/GenBank/DDBJ databases">
        <title>Novel microbial phyla capable of carbon fixation and sulfur reduction in deep-sea sediments.</title>
        <authorList>
            <person name="Huang J."/>
            <person name="Baker B."/>
            <person name="Wang Y."/>
        </authorList>
    </citation>
    <scope>NUCLEOTIDE SEQUENCE [LARGE SCALE GENOMIC DNA]</scope>
    <source>
        <strain evidence="6">B3_LCP</strain>
    </source>
</reference>
<organism evidence="6 7">
    <name type="scientific">candidate division LCP-89 bacterium B3_LCP</name>
    <dbReference type="NCBI Taxonomy" id="2012998"/>
    <lineage>
        <taxon>Bacteria</taxon>
        <taxon>Pseudomonadati</taxon>
        <taxon>Bacteria division LCP-89</taxon>
    </lineage>
</organism>
<dbReference type="FunFam" id="1.10.230.10:FF:000001">
    <property type="entry name" value="Citrate synthase"/>
    <property type="match status" value="1"/>
</dbReference>
<dbReference type="NCBIfam" id="NF007128">
    <property type="entry name" value="PRK09569.1"/>
    <property type="match status" value="1"/>
</dbReference>
<dbReference type="GO" id="GO:0005975">
    <property type="term" value="P:carbohydrate metabolic process"/>
    <property type="evidence" value="ECO:0007669"/>
    <property type="project" value="TreeGrafter"/>
</dbReference>
<protein>
    <recommendedName>
        <fullName evidence="3">citrate synthase (unknown stereospecificity)</fullName>
        <ecNumber evidence="3">2.3.3.16</ecNumber>
    </recommendedName>
</protein>
<evidence type="ECO:0000256" key="5">
    <source>
        <dbReference type="RuleBase" id="RU003406"/>
    </source>
</evidence>
<evidence type="ECO:0000256" key="4">
    <source>
        <dbReference type="ARBA" id="ARBA00022679"/>
    </source>
</evidence>
<evidence type="ECO:0000256" key="1">
    <source>
        <dbReference type="ARBA" id="ARBA00004751"/>
    </source>
</evidence>
<name>A0A532UZL8_UNCL8</name>
<dbReference type="Gene3D" id="1.10.230.10">
    <property type="entry name" value="Cytochrome P450-Terp, domain 2"/>
    <property type="match status" value="1"/>
</dbReference>
<dbReference type="GO" id="GO:0006099">
    <property type="term" value="P:tricarboxylic acid cycle"/>
    <property type="evidence" value="ECO:0007669"/>
    <property type="project" value="UniProtKB-UniPathway"/>
</dbReference>
<dbReference type="InterPro" id="IPR002020">
    <property type="entry name" value="Citrate_synthase"/>
</dbReference>
<dbReference type="PROSITE" id="PS00480">
    <property type="entry name" value="CITRATE_SYNTHASE"/>
    <property type="match status" value="1"/>
</dbReference>
<dbReference type="PANTHER" id="PTHR11739:SF8">
    <property type="entry name" value="CITRATE SYNTHASE, MITOCHONDRIAL"/>
    <property type="match status" value="1"/>
</dbReference>
<dbReference type="PRINTS" id="PR00143">
    <property type="entry name" value="CITRTSNTHASE"/>
</dbReference>
<dbReference type="UniPathway" id="UPA00223"/>
<dbReference type="EMBL" id="NJBN01000005">
    <property type="protein sequence ID" value="TKJ40342.1"/>
    <property type="molecule type" value="Genomic_DNA"/>
</dbReference>
<evidence type="ECO:0000256" key="2">
    <source>
        <dbReference type="ARBA" id="ARBA00010566"/>
    </source>
</evidence>
<dbReference type="AlphaFoldDB" id="A0A532UZL8"/>
<dbReference type="InterPro" id="IPR019810">
    <property type="entry name" value="Citrate_synthase_AS"/>
</dbReference>
<keyword evidence="6" id="KW-0012">Acyltransferase</keyword>
<dbReference type="Gene3D" id="1.10.580.10">
    <property type="entry name" value="Citrate Synthase, domain 1"/>
    <property type="match status" value="1"/>
</dbReference>
<dbReference type="GO" id="GO:0036440">
    <property type="term" value="F:citrate synthase activity"/>
    <property type="evidence" value="ECO:0007669"/>
    <property type="project" value="UniProtKB-EC"/>
</dbReference>
<dbReference type="InterPro" id="IPR016142">
    <property type="entry name" value="Citrate_synth-like_lrg_a-sub"/>
</dbReference>
<dbReference type="SUPFAM" id="SSF48256">
    <property type="entry name" value="Citrate synthase"/>
    <property type="match status" value="1"/>
</dbReference>
<sequence>MATLKQRMAELIPGMRDEIRSLLKEHGDKVVSEVSLTQAYGGMRGVKAMVCDTSEVPPDRGLLVRDIPIGELTDRLPEEIFYLLCVGKLPTAEDLEDLKADYRKRAEVPGYVWDVLKAMPADSHPMAMFDTCILVMQRESEFVKAYNSGVKKTEYWESTLEDSLNLLAKLPAIAAGVYRIRFNKGDLIDPDPNLDWGGNYVHMLGIDDPTGDFKALMRLYLTLHCDHEGGNVSAHATHCIGSALSDAYYAVSGGLNGLAGPLHGLANQECLSWVLETMEKFGGKPTDEQLTQFAWDTLNSGKVIPGYGHAVLRVTDPRFTAFREFGLKHCPDDPTFATVSKVYDIVPGVLKEHGKAKNPWPNVDAGSGSLLYNYGLKEFPYYTVLFAVSRAMGMCSQLLVSRAWGEAIERPKSLTTPKFKVLLGV</sequence>
<evidence type="ECO:0000313" key="7">
    <source>
        <dbReference type="Proteomes" id="UP000319619"/>
    </source>
</evidence>
<dbReference type="PANTHER" id="PTHR11739">
    <property type="entry name" value="CITRATE SYNTHASE"/>
    <property type="match status" value="1"/>
</dbReference>
<dbReference type="Proteomes" id="UP000319619">
    <property type="component" value="Unassembled WGS sequence"/>
</dbReference>
<comment type="similarity">
    <text evidence="2 5">Belongs to the citrate synthase family.</text>
</comment>